<dbReference type="InterPro" id="IPR002048">
    <property type="entry name" value="EF_hand_dom"/>
</dbReference>
<dbReference type="CDD" id="cd00051">
    <property type="entry name" value="EFh"/>
    <property type="match status" value="1"/>
</dbReference>
<dbReference type="AlphaFoldDB" id="A0A653D4D4"/>
<dbReference type="PANTHER" id="PTHR23048:SF0">
    <property type="entry name" value="CALMODULIN LIKE 3"/>
    <property type="match status" value="1"/>
</dbReference>
<dbReference type="InterPro" id="IPR050230">
    <property type="entry name" value="CALM/Myosin/TropC-like"/>
</dbReference>
<dbReference type="Gene3D" id="1.10.238.10">
    <property type="entry name" value="EF-hand"/>
    <property type="match status" value="1"/>
</dbReference>
<sequence>MHVKNVQTKIGDPILKLANVQDYSCFSLILNNKYISWFKKTTHRNKQIRSKVEFQPVKIEAFNRDTYKRSNFTMSARKGVKKNKVATETELDLCPEIKHNLREVYTTYAEDDGLLIKDLKRAMLDILGYQPKDKEYRKILHDLKKKSEDSIVLDEFFNLMAPMMSEQNKEVKMKKVFETIDSENTGKIDVKDLKTAINKMGENINTKELKEVINNVTISFDDFRKIINKIAKK</sequence>
<dbReference type="GO" id="GO:0005509">
    <property type="term" value="F:calcium ion binding"/>
    <property type="evidence" value="ECO:0007669"/>
    <property type="project" value="InterPro"/>
</dbReference>
<accession>A0A653D4D4</accession>
<proteinExistence type="predicted"/>
<dbReference type="GO" id="GO:0016460">
    <property type="term" value="C:myosin II complex"/>
    <property type="evidence" value="ECO:0007669"/>
    <property type="project" value="TreeGrafter"/>
</dbReference>
<reference evidence="3 4" key="1">
    <citation type="submission" date="2019-01" db="EMBL/GenBank/DDBJ databases">
        <authorList>
            <person name="Sayadi A."/>
        </authorList>
    </citation>
    <scope>NUCLEOTIDE SEQUENCE [LARGE SCALE GENOMIC DNA]</scope>
</reference>
<name>A0A653D4D4_CALMS</name>
<evidence type="ECO:0000313" key="3">
    <source>
        <dbReference type="EMBL" id="VEN55030.1"/>
    </source>
</evidence>
<dbReference type="InterPro" id="IPR011992">
    <property type="entry name" value="EF-hand-dom_pair"/>
</dbReference>
<protein>
    <recommendedName>
        <fullName evidence="2">EF-hand domain-containing protein</fullName>
    </recommendedName>
</protein>
<evidence type="ECO:0000313" key="4">
    <source>
        <dbReference type="Proteomes" id="UP000410492"/>
    </source>
</evidence>
<dbReference type="PANTHER" id="PTHR23048">
    <property type="entry name" value="MYOSIN LIGHT CHAIN 1, 3"/>
    <property type="match status" value="1"/>
</dbReference>
<dbReference type="Pfam" id="PF13499">
    <property type="entry name" value="EF-hand_7"/>
    <property type="match status" value="1"/>
</dbReference>
<gene>
    <name evidence="3" type="ORF">CALMAC_LOCUS14321</name>
</gene>
<dbReference type="SUPFAM" id="SSF47473">
    <property type="entry name" value="EF-hand"/>
    <property type="match status" value="1"/>
</dbReference>
<keyword evidence="4" id="KW-1185">Reference proteome</keyword>
<dbReference type="OrthoDB" id="343296at2759"/>
<feature type="domain" description="EF-hand" evidence="2">
    <location>
        <begin position="168"/>
        <end position="203"/>
    </location>
</feature>
<dbReference type="EMBL" id="CAACVG010010103">
    <property type="protein sequence ID" value="VEN55030.1"/>
    <property type="molecule type" value="Genomic_DNA"/>
</dbReference>
<dbReference type="Proteomes" id="UP000410492">
    <property type="component" value="Unassembled WGS sequence"/>
</dbReference>
<evidence type="ECO:0000259" key="2">
    <source>
        <dbReference type="PROSITE" id="PS50222"/>
    </source>
</evidence>
<keyword evidence="1" id="KW-0677">Repeat</keyword>
<organism evidence="3 4">
    <name type="scientific">Callosobruchus maculatus</name>
    <name type="common">Southern cowpea weevil</name>
    <name type="synonym">Pulse bruchid</name>
    <dbReference type="NCBI Taxonomy" id="64391"/>
    <lineage>
        <taxon>Eukaryota</taxon>
        <taxon>Metazoa</taxon>
        <taxon>Ecdysozoa</taxon>
        <taxon>Arthropoda</taxon>
        <taxon>Hexapoda</taxon>
        <taxon>Insecta</taxon>
        <taxon>Pterygota</taxon>
        <taxon>Neoptera</taxon>
        <taxon>Endopterygota</taxon>
        <taxon>Coleoptera</taxon>
        <taxon>Polyphaga</taxon>
        <taxon>Cucujiformia</taxon>
        <taxon>Chrysomeloidea</taxon>
        <taxon>Chrysomelidae</taxon>
        <taxon>Bruchinae</taxon>
        <taxon>Bruchini</taxon>
        <taxon>Callosobruchus</taxon>
    </lineage>
</organism>
<evidence type="ECO:0000256" key="1">
    <source>
        <dbReference type="ARBA" id="ARBA00022737"/>
    </source>
</evidence>
<dbReference type="PROSITE" id="PS50222">
    <property type="entry name" value="EF_HAND_2"/>
    <property type="match status" value="1"/>
</dbReference>